<dbReference type="PROSITE" id="PS00678">
    <property type="entry name" value="WD_REPEATS_1"/>
    <property type="match status" value="3"/>
</dbReference>
<dbReference type="SUPFAM" id="SSF50978">
    <property type="entry name" value="WD40 repeat-like"/>
    <property type="match status" value="1"/>
</dbReference>
<dbReference type="SMART" id="SM00320">
    <property type="entry name" value="WD40"/>
    <property type="match status" value="3"/>
</dbReference>
<keyword evidence="1 3" id="KW-0853">WD repeat</keyword>
<evidence type="ECO:0000313" key="4">
    <source>
        <dbReference type="EMBL" id="KAL2782711.1"/>
    </source>
</evidence>
<dbReference type="InterPro" id="IPR036322">
    <property type="entry name" value="WD40_repeat_dom_sf"/>
</dbReference>
<dbReference type="PANTHER" id="PTHR19848:SF8">
    <property type="entry name" value="F-BOX AND WD REPEAT DOMAIN CONTAINING 7"/>
    <property type="match status" value="1"/>
</dbReference>
<evidence type="ECO:0000256" key="1">
    <source>
        <dbReference type="ARBA" id="ARBA00022574"/>
    </source>
</evidence>
<feature type="repeat" description="WD" evidence="3">
    <location>
        <begin position="165"/>
        <end position="197"/>
    </location>
</feature>
<dbReference type="InterPro" id="IPR001680">
    <property type="entry name" value="WD40_rpt"/>
</dbReference>
<reference evidence="4 5" key="1">
    <citation type="submission" date="2024-07" db="EMBL/GenBank/DDBJ databases">
        <title>Section-level genome sequencing and comparative genomics of Aspergillus sections Usti and Cavernicolus.</title>
        <authorList>
            <consortium name="Lawrence Berkeley National Laboratory"/>
            <person name="Nybo J.L."/>
            <person name="Vesth T.C."/>
            <person name="Theobald S."/>
            <person name="Frisvad J.C."/>
            <person name="Larsen T.O."/>
            <person name="Kjaerboelling I."/>
            <person name="Rothschild-Mancinelli K."/>
            <person name="Lyhne E.K."/>
            <person name="Kogle M.E."/>
            <person name="Barry K."/>
            <person name="Clum A."/>
            <person name="Na H."/>
            <person name="Ledsgaard L."/>
            <person name="Lin J."/>
            <person name="Lipzen A."/>
            <person name="Kuo A."/>
            <person name="Riley R."/>
            <person name="Mondo S."/>
            <person name="Labutti K."/>
            <person name="Haridas S."/>
            <person name="Pangalinan J."/>
            <person name="Salamov A.A."/>
            <person name="Simmons B.A."/>
            <person name="Magnuson J.K."/>
            <person name="Chen J."/>
            <person name="Drula E."/>
            <person name="Henrissat B."/>
            <person name="Wiebenga A."/>
            <person name="Lubbers R.J."/>
            <person name="Gomes A.C."/>
            <person name="Makela M.R."/>
            <person name="Stajich J."/>
            <person name="Grigoriev I.V."/>
            <person name="Mortensen U.H."/>
            <person name="De Vries R.P."/>
            <person name="Baker S.E."/>
            <person name="Andersen M.R."/>
        </authorList>
    </citation>
    <scope>NUCLEOTIDE SEQUENCE [LARGE SCALE GENOMIC DNA]</scope>
    <source>
        <strain evidence="4 5">CBS 209.92</strain>
    </source>
</reference>
<keyword evidence="5" id="KW-1185">Reference proteome</keyword>
<dbReference type="Gene3D" id="2.130.10.10">
    <property type="entry name" value="YVTN repeat-like/Quinoprotein amine dehydrogenase"/>
    <property type="match status" value="2"/>
</dbReference>
<dbReference type="PROSITE" id="PS50082">
    <property type="entry name" value="WD_REPEATS_2"/>
    <property type="match status" value="3"/>
</dbReference>
<dbReference type="EMBL" id="JBFTWV010000341">
    <property type="protein sequence ID" value="KAL2782711.1"/>
    <property type="molecule type" value="Genomic_DNA"/>
</dbReference>
<dbReference type="PANTHER" id="PTHR19848">
    <property type="entry name" value="WD40 REPEAT PROTEIN"/>
    <property type="match status" value="1"/>
</dbReference>
<proteinExistence type="predicted"/>
<comment type="caution">
    <text evidence="4">The sequence shown here is derived from an EMBL/GenBank/DDBJ whole genome shotgun (WGS) entry which is preliminary data.</text>
</comment>
<feature type="repeat" description="WD" evidence="3">
    <location>
        <begin position="74"/>
        <end position="115"/>
    </location>
</feature>
<evidence type="ECO:0000256" key="2">
    <source>
        <dbReference type="ARBA" id="ARBA00022737"/>
    </source>
</evidence>
<sequence length="276" mass="31079">MAFVPDGRVLASSDHKNIYLWDPTEGRVTKKLSVYYAYVQCLSLSLDGQLLASGSSDGTVRVWNLTTDQESIVLKGNGKRMFTVSFSPDGRLLTSSYSDGKIRLWDLSEGALQKETSIGFDNILLCALFLGENLIAVSTFHSQLQVRHIITGEVKWIQEQYGAWTLSITSDGRWLSTGSEDKNTKIWDSKNGELRQTLNDHFHVVWDKDDVMLSVYRGQWLCINGGKKLWIPGEYRPTCLAVANGIIAIGHEAGVFFIALKDIEKLLSRYLRPRRL</sequence>
<dbReference type="InterPro" id="IPR019775">
    <property type="entry name" value="WD40_repeat_CS"/>
</dbReference>
<dbReference type="PRINTS" id="PR00320">
    <property type="entry name" value="GPROTEINBRPT"/>
</dbReference>
<keyword evidence="2" id="KW-0677">Repeat</keyword>
<protein>
    <submittedName>
        <fullName evidence="4">WD40-repeat-containing domain protein</fullName>
    </submittedName>
</protein>
<accession>A0ABR4FHJ4</accession>
<dbReference type="Proteomes" id="UP001610563">
    <property type="component" value="Unassembled WGS sequence"/>
</dbReference>
<name>A0ABR4FHJ4_9EURO</name>
<evidence type="ECO:0000313" key="5">
    <source>
        <dbReference type="Proteomes" id="UP001610563"/>
    </source>
</evidence>
<feature type="repeat" description="WD" evidence="3">
    <location>
        <begin position="32"/>
        <end position="73"/>
    </location>
</feature>
<dbReference type="InterPro" id="IPR015943">
    <property type="entry name" value="WD40/YVTN_repeat-like_dom_sf"/>
</dbReference>
<evidence type="ECO:0000256" key="3">
    <source>
        <dbReference type="PROSITE-ProRule" id="PRU00221"/>
    </source>
</evidence>
<dbReference type="Pfam" id="PF00400">
    <property type="entry name" value="WD40"/>
    <property type="match status" value="4"/>
</dbReference>
<dbReference type="InterPro" id="IPR020472">
    <property type="entry name" value="WD40_PAC1"/>
</dbReference>
<gene>
    <name evidence="4" type="ORF">BJX66DRAFT_168673</name>
</gene>
<dbReference type="PROSITE" id="PS50294">
    <property type="entry name" value="WD_REPEATS_REGION"/>
    <property type="match status" value="2"/>
</dbReference>
<organism evidence="4 5">
    <name type="scientific">Aspergillus keveii</name>
    <dbReference type="NCBI Taxonomy" id="714993"/>
    <lineage>
        <taxon>Eukaryota</taxon>
        <taxon>Fungi</taxon>
        <taxon>Dikarya</taxon>
        <taxon>Ascomycota</taxon>
        <taxon>Pezizomycotina</taxon>
        <taxon>Eurotiomycetes</taxon>
        <taxon>Eurotiomycetidae</taxon>
        <taxon>Eurotiales</taxon>
        <taxon>Aspergillaceae</taxon>
        <taxon>Aspergillus</taxon>
        <taxon>Aspergillus subgen. Nidulantes</taxon>
    </lineage>
</organism>